<organism evidence="1 2">
    <name type="scientific">Puccinia coronata f. sp. avenae</name>
    <dbReference type="NCBI Taxonomy" id="200324"/>
    <lineage>
        <taxon>Eukaryota</taxon>
        <taxon>Fungi</taxon>
        <taxon>Dikarya</taxon>
        <taxon>Basidiomycota</taxon>
        <taxon>Pucciniomycotina</taxon>
        <taxon>Pucciniomycetes</taxon>
        <taxon>Pucciniales</taxon>
        <taxon>Pucciniaceae</taxon>
        <taxon>Puccinia</taxon>
    </lineage>
</organism>
<reference evidence="1 2" key="1">
    <citation type="submission" date="2017-11" db="EMBL/GenBank/DDBJ databases">
        <title>De novo assembly and phasing of dikaryotic genomes from two isolates of Puccinia coronata f. sp. avenae, the causal agent of oat crown rust.</title>
        <authorList>
            <person name="Miller M.E."/>
            <person name="Zhang Y."/>
            <person name="Omidvar V."/>
            <person name="Sperschneider J."/>
            <person name="Schwessinger B."/>
            <person name="Raley C."/>
            <person name="Palmer J.M."/>
            <person name="Garnica D."/>
            <person name="Upadhyaya N."/>
            <person name="Rathjen J."/>
            <person name="Taylor J.M."/>
            <person name="Park R.F."/>
            <person name="Dodds P.N."/>
            <person name="Hirsch C.D."/>
            <person name="Kianian S.F."/>
            <person name="Figueroa M."/>
        </authorList>
    </citation>
    <scope>NUCLEOTIDE SEQUENCE [LARGE SCALE GENOMIC DNA]</scope>
    <source>
        <strain evidence="1">12NC29</strain>
    </source>
</reference>
<name>A0A2N5SMM0_9BASI</name>
<dbReference type="OrthoDB" id="2216069at2759"/>
<dbReference type="InterPro" id="IPR009057">
    <property type="entry name" value="Homeodomain-like_sf"/>
</dbReference>
<evidence type="ECO:0008006" key="3">
    <source>
        <dbReference type="Google" id="ProtNLM"/>
    </source>
</evidence>
<evidence type="ECO:0000313" key="2">
    <source>
        <dbReference type="Proteomes" id="UP000235388"/>
    </source>
</evidence>
<dbReference type="AlphaFoldDB" id="A0A2N5SMM0"/>
<dbReference type="STRING" id="200324.A0A2N5SMM0"/>
<keyword evidence="2" id="KW-1185">Reference proteome</keyword>
<evidence type="ECO:0000313" key="1">
    <source>
        <dbReference type="EMBL" id="PLW14482.1"/>
    </source>
</evidence>
<proteinExistence type="predicted"/>
<dbReference type="Proteomes" id="UP000235388">
    <property type="component" value="Unassembled WGS sequence"/>
</dbReference>
<gene>
    <name evidence="1" type="ORF">PCANC_15132</name>
</gene>
<accession>A0A2N5SMM0</accession>
<sequence>MDSKILDLKAPKAKARDLAQQLEAINKKIFQKRTIINAKQNLNKKRVHVNDRLKHKDCKQNTIINPAVCELIRSNVLEKGIGRKAAAEAFKVSIRQVYRIIQEDPNQKKINQKRPGKLTDEMVTSLLVFIEEKSTSTQKEMVQFLQTTFSVSVSTQTISNLVGDLDVTWKQSTNIPASWNQPDLLVQRANFVGHQGLDLERPVGFVDESGFDLHTGRSHGYAPSGQPSVLSLVPKVKQVTLISAISETGYVYHEILNADGKKTAGVGANNFCLCLNSLGSRLANDSIIIIDNAA</sequence>
<comment type="caution">
    <text evidence="1">The sequence shown here is derived from an EMBL/GenBank/DDBJ whole genome shotgun (WGS) entry which is preliminary data.</text>
</comment>
<dbReference type="EMBL" id="PGCJ01000920">
    <property type="protein sequence ID" value="PLW14482.1"/>
    <property type="molecule type" value="Genomic_DNA"/>
</dbReference>
<dbReference type="SUPFAM" id="SSF46689">
    <property type="entry name" value="Homeodomain-like"/>
    <property type="match status" value="1"/>
</dbReference>
<protein>
    <recommendedName>
        <fullName evidence="3">Tc1-like transposase DDE domain-containing protein</fullName>
    </recommendedName>
</protein>